<dbReference type="Proteomes" id="UP001163152">
    <property type="component" value="Chromosome"/>
</dbReference>
<evidence type="ECO:0000313" key="3">
    <source>
        <dbReference type="EMBL" id="WAL58078.1"/>
    </source>
</evidence>
<dbReference type="PANTHER" id="PTHR21248:SF22">
    <property type="entry name" value="PHOSPHOLIPASE D"/>
    <property type="match status" value="1"/>
</dbReference>
<dbReference type="InterPro" id="IPR001736">
    <property type="entry name" value="PLipase_D/transphosphatidylase"/>
</dbReference>
<dbReference type="PROSITE" id="PS50035">
    <property type="entry name" value="PLD"/>
    <property type="match status" value="2"/>
</dbReference>
<dbReference type="SUPFAM" id="SSF56024">
    <property type="entry name" value="Phospholipase D/nuclease"/>
    <property type="match status" value="2"/>
</dbReference>
<feature type="transmembrane region" description="Helical" evidence="1">
    <location>
        <begin position="16"/>
        <end position="37"/>
    </location>
</feature>
<dbReference type="SMART" id="SM00155">
    <property type="entry name" value="PLDc"/>
    <property type="match status" value="2"/>
</dbReference>
<evidence type="ECO:0000256" key="1">
    <source>
        <dbReference type="SAM" id="Phobius"/>
    </source>
</evidence>
<keyword evidence="1" id="KW-0472">Membrane</keyword>
<gene>
    <name evidence="3" type="ORF">OXH18_12815</name>
</gene>
<dbReference type="Gene3D" id="3.30.870.10">
    <property type="entry name" value="Endonuclease Chain A"/>
    <property type="match status" value="2"/>
</dbReference>
<feature type="domain" description="PLD phosphodiesterase" evidence="2">
    <location>
        <begin position="173"/>
        <end position="200"/>
    </location>
</feature>
<feature type="domain" description="PLD phosphodiesterase" evidence="2">
    <location>
        <begin position="350"/>
        <end position="377"/>
    </location>
</feature>
<evidence type="ECO:0000259" key="2">
    <source>
        <dbReference type="PROSITE" id="PS50035"/>
    </source>
</evidence>
<keyword evidence="4" id="KW-1185">Reference proteome</keyword>
<protein>
    <submittedName>
        <fullName evidence="3">Phosphatidylserine/phosphatidylglycerophosphate/ cardiolipin synthase family protein</fullName>
    </submittedName>
</protein>
<keyword evidence="1" id="KW-0812">Transmembrane</keyword>
<accession>A0A9E8Z7U8</accession>
<dbReference type="CDD" id="cd09159">
    <property type="entry name" value="PLDc_ybhO_like_2"/>
    <property type="match status" value="1"/>
</dbReference>
<dbReference type="AlphaFoldDB" id="A0A9E8Z7U8"/>
<dbReference type="GO" id="GO:0032049">
    <property type="term" value="P:cardiolipin biosynthetic process"/>
    <property type="evidence" value="ECO:0007669"/>
    <property type="project" value="UniProtKB-ARBA"/>
</dbReference>
<proteinExistence type="predicted"/>
<evidence type="ECO:0000313" key="4">
    <source>
        <dbReference type="Proteomes" id="UP001163152"/>
    </source>
</evidence>
<dbReference type="RefSeq" id="WP_268607474.1">
    <property type="nucleotide sequence ID" value="NZ_CP113797.1"/>
</dbReference>
<dbReference type="KEGG" id="tsin:OXH18_12815"/>
<reference evidence="3" key="1">
    <citation type="submission" date="2022-12" db="EMBL/GenBank/DDBJ databases">
        <title>Polyphasic identification of a Novel Hot-Spring Cyanobacterium Ocullathermofonsia sinensis gen nov. sp. nov. and Genomic Insights on its Adaptations to the Thermal Habitat.</title>
        <authorList>
            <person name="Daroch M."/>
            <person name="Tang J."/>
            <person name="Jiang Y."/>
        </authorList>
    </citation>
    <scope>NUCLEOTIDE SEQUENCE</scope>
    <source>
        <strain evidence="3">PKUAC-SCTA174</strain>
    </source>
</reference>
<dbReference type="EMBL" id="CP113797">
    <property type="protein sequence ID" value="WAL58078.1"/>
    <property type="molecule type" value="Genomic_DNA"/>
</dbReference>
<organism evidence="3 4">
    <name type="scientific">Thermocoleostomius sinensis A174</name>
    <dbReference type="NCBI Taxonomy" id="2016057"/>
    <lineage>
        <taxon>Bacteria</taxon>
        <taxon>Bacillati</taxon>
        <taxon>Cyanobacteriota</taxon>
        <taxon>Cyanophyceae</taxon>
        <taxon>Oculatellales</taxon>
        <taxon>Oculatellaceae</taxon>
        <taxon>Thermocoleostomius</taxon>
    </lineage>
</organism>
<dbReference type="PANTHER" id="PTHR21248">
    <property type="entry name" value="CARDIOLIPIN SYNTHASE"/>
    <property type="match status" value="1"/>
</dbReference>
<dbReference type="Pfam" id="PF13091">
    <property type="entry name" value="PLDc_2"/>
    <property type="match status" value="2"/>
</dbReference>
<dbReference type="CDD" id="cd09110">
    <property type="entry name" value="PLDc_CLS_1"/>
    <property type="match status" value="1"/>
</dbReference>
<dbReference type="InterPro" id="IPR025202">
    <property type="entry name" value="PLD-like_dom"/>
</dbReference>
<keyword evidence="1" id="KW-1133">Transmembrane helix</keyword>
<dbReference type="GO" id="GO:0008808">
    <property type="term" value="F:cardiolipin synthase activity"/>
    <property type="evidence" value="ECO:0007669"/>
    <property type="project" value="TreeGrafter"/>
</dbReference>
<name>A0A9E8Z7U8_9CYAN</name>
<sequence>MSKRGRGSKQQPRTPWLKWLGAGLIMLLLVPLGLLYLRGAFRQSVTYSLANVPSLEDDRFVRMVMGLSSSLPTNGELIGFWIGADAIYAARLEAIRQAQRSIQFETYYMTPGQRADEFAAALIEQATNGVTVQLLVDNHGTGSIPDDYWQRLTNAGAEVRFFREFDWRAPLDYNSRTHRKLLVIDGQQVLIGGAGVSDDWDGDPDIGDVAPWLEFEVGYTGPIASLMEGFFLQNWAYDGGRVDLAQAMPIQSDADVPLYITYNAASLDESAIRMLFQLSFMAAADRIWIGSPYFVPDTPTRDTLIDAKERGVDVRVLTMGESNDKPIVRFASRELYGPLLAAGVEICEYQPSMMHAKLALIDSGWASTGSANFDPRSYFHNDELNVSTTYPPLIQHLDRFFVSALEDSHCLTYSEWQSRSWTEIVQGRFGLLFKDLL</sequence>
<dbReference type="GO" id="GO:0016020">
    <property type="term" value="C:membrane"/>
    <property type="evidence" value="ECO:0007669"/>
    <property type="project" value="TreeGrafter"/>
</dbReference>